<dbReference type="EMBL" id="JAHRIM010050428">
    <property type="protein sequence ID" value="MEQ2268716.1"/>
    <property type="molecule type" value="Genomic_DNA"/>
</dbReference>
<organism evidence="2 3">
    <name type="scientific">Xenotaenia resolanae</name>
    <dbReference type="NCBI Taxonomy" id="208358"/>
    <lineage>
        <taxon>Eukaryota</taxon>
        <taxon>Metazoa</taxon>
        <taxon>Chordata</taxon>
        <taxon>Craniata</taxon>
        <taxon>Vertebrata</taxon>
        <taxon>Euteleostomi</taxon>
        <taxon>Actinopterygii</taxon>
        <taxon>Neopterygii</taxon>
        <taxon>Teleostei</taxon>
        <taxon>Neoteleostei</taxon>
        <taxon>Acanthomorphata</taxon>
        <taxon>Ovalentaria</taxon>
        <taxon>Atherinomorphae</taxon>
        <taxon>Cyprinodontiformes</taxon>
        <taxon>Goodeidae</taxon>
        <taxon>Xenotaenia</taxon>
    </lineage>
</organism>
<keyword evidence="3" id="KW-1185">Reference proteome</keyword>
<sequence length="120" mass="13375">MAFLKVPTWIAHFQPFPEHDHELPFDIPSSSTKRISVDQVCPSASTATGSNSPPGEDQFTGFTLFSPESPRRNATGLMKRGFSLHRSPHSRENVPLKTFSFVSTNGKKKMLIKYKSQPSP</sequence>
<name>A0ABV0WJ64_9TELE</name>
<protein>
    <submittedName>
        <fullName evidence="2">Uncharacterized protein</fullName>
    </submittedName>
</protein>
<accession>A0ABV0WJ64</accession>
<feature type="compositionally biased region" description="Polar residues" evidence="1">
    <location>
        <begin position="42"/>
        <end position="53"/>
    </location>
</feature>
<proteinExistence type="predicted"/>
<evidence type="ECO:0000313" key="2">
    <source>
        <dbReference type="EMBL" id="MEQ2268716.1"/>
    </source>
</evidence>
<comment type="caution">
    <text evidence="2">The sequence shown here is derived from an EMBL/GenBank/DDBJ whole genome shotgun (WGS) entry which is preliminary data.</text>
</comment>
<gene>
    <name evidence="2" type="ORF">XENORESO_012278</name>
</gene>
<evidence type="ECO:0000256" key="1">
    <source>
        <dbReference type="SAM" id="MobiDB-lite"/>
    </source>
</evidence>
<reference evidence="2 3" key="1">
    <citation type="submission" date="2021-06" db="EMBL/GenBank/DDBJ databases">
        <authorList>
            <person name="Palmer J.M."/>
        </authorList>
    </citation>
    <scope>NUCLEOTIDE SEQUENCE [LARGE SCALE GENOMIC DNA]</scope>
    <source>
        <strain evidence="2 3">XR_2019</strain>
        <tissue evidence="2">Muscle</tissue>
    </source>
</reference>
<dbReference type="Proteomes" id="UP001444071">
    <property type="component" value="Unassembled WGS sequence"/>
</dbReference>
<feature type="region of interest" description="Disordered" evidence="1">
    <location>
        <begin position="39"/>
        <end position="70"/>
    </location>
</feature>
<evidence type="ECO:0000313" key="3">
    <source>
        <dbReference type="Proteomes" id="UP001444071"/>
    </source>
</evidence>